<feature type="compositionally biased region" description="Basic residues" evidence="1">
    <location>
        <begin position="1"/>
        <end position="11"/>
    </location>
</feature>
<name>A0A8T0WB20_PANVG</name>
<reference evidence="2" key="1">
    <citation type="submission" date="2020-05" db="EMBL/GenBank/DDBJ databases">
        <title>WGS assembly of Panicum virgatum.</title>
        <authorList>
            <person name="Lovell J.T."/>
            <person name="Jenkins J."/>
            <person name="Shu S."/>
            <person name="Juenger T.E."/>
            <person name="Schmutz J."/>
        </authorList>
    </citation>
    <scope>NUCLEOTIDE SEQUENCE</scope>
    <source>
        <strain evidence="2">AP13</strain>
    </source>
</reference>
<dbReference type="EMBL" id="CM029039">
    <property type="protein sequence ID" value="KAG2644419.1"/>
    <property type="molecule type" value="Genomic_DNA"/>
</dbReference>
<dbReference type="InterPro" id="IPR015915">
    <property type="entry name" value="Kelch-typ_b-propeller"/>
</dbReference>
<sequence length="364" mass="39765">MTTAGSKRRKGKDGMAVMGPRARLTRVRRGKTTKKKASSGPPGEAAAARQPVYLVVEHGVEEPTHSILEVAAAGPALRPPAAVIDRPGAAPRPLRYGRCDTSFAAVRTRYGPRSAAPRPLRYGRCDIFFAAVRTRYGPRIVGLGQDRNLIYNPETSKEVQGPPLLDRLAHPVLIPHGSELFALSRSPSVFLGADFMPWFFIFDLDKDAGWRSLPPPPVFPCRLNPLEYRDPPEVRVAAYAVVGSHILLSVQQDKGTCAFDVDARKWEMEDDRNLPFVGQAVSLGGHRFVACSRARGGTAAVYRIEVVPAGTTEPTGRAELSVSIIELPVKSKGIVPGQLLCAMGTATPWWWRGMMMLAPIRLSW</sequence>
<feature type="compositionally biased region" description="Basic residues" evidence="1">
    <location>
        <begin position="23"/>
        <end position="37"/>
    </location>
</feature>
<dbReference type="Pfam" id="PF07893">
    <property type="entry name" value="DUF1668"/>
    <property type="match status" value="1"/>
</dbReference>
<feature type="region of interest" description="Disordered" evidence="1">
    <location>
        <begin position="1"/>
        <end position="48"/>
    </location>
</feature>
<protein>
    <submittedName>
        <fullName evidence="2">Uncharacterized protein</fullName>
    </submittedName>
</protein>
<dbReference type="EMBL" id="CM029039">
    <property type="protein sequence ID" value="KAG2644418.1"/>
    <property type="molecule type" value="Genomic_DNA"/>
</dbReference>
<keyword evidence="3" id="KW-1185">Reference proteome</keyword>
<accession>A0A8T0WB20</accession>
<evidence type="ECO:0000313" key="2">
    <source>
        <dbReference type="EMBL" id="KAG2644418.1"/>
    </source>
</evidence>
<comment type="caution">
    <text evidence="2">The sequence shown here is derived from an EMBL/GenBank/DDBJ whole genome shotgun (WGS) entry which is preliminary data.</text>
</comment>
<gene>
    <name evidence="2" type="ORF">PVAP13_2KG203090</name>
</gene>
<feature type="compositionally biased region" description="Low complexity" evidence="1">
    <location>
        <begin position="38"/>
        <end position="48"/>
    </location>
</feature>
<proteinExistence type="predicted"/>
<dbReference type="PANTHER" id="PTHR33085">
    <property type="entry name" value="OS12G0113100 PROTEIN-RELATED"/>
    <property type="match status" value="1"/>
</dbReference>
<dbReference type="SUPFAM" id="SSF117281">
    <property type="entry name" value="Kelch motif"/>
    <property type="match status" value="1"/>
</dbReference>
<dbReference type="InterPro" id="IPR012871">
    <property type="entry name" value="DUF1668_ORYSA"/>
</dbReference>
<dbReference type="PANTHER" id="PTHR33085:SF127">
    <property type="entry name" value="EXPRESSED PROTEIN"/>
    <property type="match status" value="1"/>
</dbReference>
<organism evidence="2 3">
    <name type="scientific">Panicum virgatum</name>
    <name type="common">Blackwell switchgrass</name>
    <dbReference type="NCBI Taxonomy" id="38727"/>
    <lineage>
        <taxon>Eukaryota</taxon>
        <taxon>Viridiplantae</taxon>
        <taxon>Streptophyta</taxon>
        <taxon>Embryophyta</taxon>
        <taxon>Tracheophyta</taxon>
        <taxon>Spermatophyta</taxon>
        <taxon>Magnoliopsida</taxon>
        <taxon>Liliopsida</taxon>
        <taxon>Poales</taxon>
        <taxon>Poaceae</taxon>
        <taxon>PACMAD clade</taxon>
        <taxon>Panicoideae</taxon>
        <taxon>Panicodae</taxon>
        <taxon>Paniceae</taxon>
        <taxon>Panicinae</taxon>
        <taxon>Panicum</taxon>
        <taxon>Panicum sect. Hiantes</taxon>
    </lineage>
</organism>
<dbReference type="AlphaFoldDB" id="A0A8T0WB20"/>
<evidence type="ECO:0000256" key="1">
    <source>
        <dbReference type="SAM" id="MobiDB-lite"/>
    </source>
</evidence>
<dbReference type="Proteomes" id="UP000823388">
    <property type="component" value="Chromosome 2K"/>
</dbReference>
<evidence type="ECO:0000313" key="3">
    <source>
        <dbReference type="Proteomes" id="UP000823388"/>
    </source>
</evidence>